<feature type="non-terminal residue" evidence="1">
    <location>
        <position position="368"/>
    </location>
</feature>
<dbReference type="AlphaFoldDB" id="A0A7C2R7E7"/>
<name>A0A7C2R7E7_9FLAO</name>
<gene>
    <name evidence="1" type="ORF">ENO10_05450</name>
</gene>
<protein>
    <submittedName>
        <fullName evidence="1">Uncharacterized protein</fullName>
    </submittedName>
</protein>
<accession>A0A7C2R7E7</accession>
<reference evidence="1" key="1">
    <citation type="journal article" date="2020" name="mSystems">
        <title>Genome- and Community-Level Interaction Insights into Carbon Utilization and Element Cycling Functions of Hydrothermarchaeota in Hydrothermal Sediment.</title>
        <authorList>
            <person name="Zhou Z."/>
            <person name="Liu Y."/>
            <person name="Xu W."/>
            <person name="Pan J."/>
            <person name="Luo Z.H."/>
            <person name="Li M."/>
        </authorList>
    </citation>
    <scope>NUCLEOTIDE SEQUENCE [LARGE SCALE GENOMIC DNA]</scope>
    <source>
        <strain evidence="1">SpSt-1235</strain>
    </source>
</reference>
<sequence length="368" mass="41208">MKKVLYIFILITILAIPFQFIHSDPVHDGDHFPEKTGLSDSLVLVINKHRGDIQWEKSSDCKNWTEINAGHSDTLHIETDTLAFYRAKVTEGTCLPLYSDTILVSNSSNKKITPQSGDTLRIFNYKNDLISLIIPPYALQDTTTVTILPHFSAPVNPIAKDIFPGVTILPDSLRLLKPAILRVDMSTGITDTSMSALFFIYDTSLVYPLGNLEITDSSIQGEIYHFSGYLGAEPDGDEIIGQSDNSVLSGSSNPFDWQGTYTLVEGLLKYAEFLMFLGKTEAAQKVIEKANKVMENDAKKFLKEKIPDNPCGWYLNVLFKFAEKVNLMIGGELNMQFSDRIGDLMDLCEFRGEIEFRHHITFSEGGTE</sequence>
<dbReference type="Proteomes" id="UP000885753">
    <property type="component" value="Unassembled WGS sequence"/>
</dbReference>
<proteinExistence type="predicted"/>
<organism evidence="1">
    <name type="scientific">Salinimicrobium catena</name>
    <dbReference type="NCBI Taxonomy" id="390640"/>
    <lineage>
        <taxon>Bacteria</taxon>
        <taxon>Pseudomonadati</taxon>
        <taxon>Bacteroidota</taxon>
        <taxon>Flavobacteriia</taxon>
        <taxon>Flavobacteriales</taxon>
        <taxon>Flavobacteriaceae</taxon>
        <taxon>Salinimicrobium</taxon>
    </lineage>
</organism>
<dbReference type="EMBL" id="DSEE01000400">
    <property type="protein sequence ID" value="HER40647.1"/>
    <property type="molecule type" value="Genomic_DNA"/>
</dbReference>
<evidence type="ECO:0000313" key="1">
    <source>
        <dbReference type="EMBL" id="HER40647.1"/>
    </source>
</evidence>
<comment type="caution">
    <text evidence="1">The sequence shown here is derived from an EMBL/GenBank/DDBJ whole genome shotgun (WGS) entry which is preliminary data.</text>
</comment>